<evidence type="ECO:0000256" key="8">
    <source>
        <dbReference type="SAM" id="Phobius"/>
    </source>
</evidence>
<dbReference type="EMBL" id="AP019860">
    <property type="protein sequence ID" value="BBM84604.1"/>
    <property type="molecule type" value="Genomic_DNA"/>
</dbReference>
<feature type="binding site" evidence="7">
    <location>
        <position position="43"/>
    </location>
    <ligand>
        <name>ATP</name>
        <dbReference type="ChEBI" id="CHEBI:30616"/>
    </ligand>
</feature>
<keyword evidence="4 7" id="KW-0547">Nucleotide-binding</keyword>
<dbReference type="Pfam" id="PF00069">
    <property type="entry name" value="Pkinase"/>
    <property type="match status" value="1"/>
</dbReference>
<dbReference type="AlphaFoldDB" id="A0A5S9F4L1"/>
<evidence type="ECO:0000256" key="1">
    <source>
        <dbReference type="ARBA" id="ARBA00010886"/>
    </source>
</evidence>
<keyword evidence="8" id="KW-1133">Transmembrane helix</keyword>
<reference evidence="10 11" key="1">
    <citation type="submission" date="2019-08" db="EMBL/GenBank/DDBJ databases">
        <title>Complete genome sequence of Candidatus Uab amorphum.</title>
        <authorList>
            <person name="Shiratori T."/>
            <person name="Suzuki S."/>
            <person name="Kakizawa Y."/>
            <person name="Ishida K."/>
        </authorList>
    </citation>
    <scope>NUCLEOTIDE SEQUENCE [LARGE SCALE GENOMIC DNA]</scope>
    <source>
        <strain evidence="10 11">SRT547</strain>
    </source>
</reference>
<comment type="similarity">
    <text evidence="1">Belongs to the protein kinase superfamily. NEK Ser/Thr protein kinase family. NIMA subfamily.</text>
</comment>
<feature type="domain" description="Protein kinase" evidence="9">
    <location>
        <begin position="14"/>
        <end position="265"/>
    </location>
</feature>
<keyword evidence="11" id="KW-1185">Reference proteome</keyword>
<dbReference type="CDD" id="cd14014">
    <property type="entry name" value="STKc_PknB_like"/>
    <property type="match status" value="1"/>
</dbReference>
<keyword evidence="8" id="KW-0472">Membrane</keyword>
<dbReference type="PROSITE" id="PS50011">
    <property type="entry name" value="PROTEIN_KINASE_DOM"/>
    <property type="match status" value="1"/>
</dbReference>
<evidence type="ECO:0000256" key="3">
    <source>
        <dbReference type="ARBA" id="ARBA00022679"/>
    </source>
</evidence>
<dbReference type="PROSITE" id="PS00107">
    <property type="entry name" value="PROTEIN_KINASE_ATP"/>
    <property type="match status" value="1"/>
</dbReference>
<dbReference type="InterPro" id="IPR008271">
    <property type="entry name" value="Ser/Thr_kinase_AS"/>
</dbReference>
<keyword evidence="6 7" id="KW-0067">ATP-binding</keyword>
<dbReference type="InterPro" id="IPR011009">
    <property type="entry name" value="Kinase-like_dom_sf"/>
</dbReference>
<dbReference type="InterPro" id="IPR000719">
    <property type="entry name" value="Prot_kinase_dom"/>
</dbReference>
<dbReference type="Proteomes" id="UP000326354">
    <property type="component" value="Chromosome"/>
</dbReference>
<evidence type="ECO:0000256" key="7">
    <source>
        <dbReference type="PROSITE-ProRule" id="PRU10141"/>
    </source>
</evidence>
<evidence type="ECO:0000256" key="2">
    <source>
        <dbReference type="ARBA" id="ARBA00012513"/>
    </source>
</evidence>
<sequence length="404" mass="46541">MQTDNTNTQYFDKYKIISEIGRGRMGIVYKAFDSKLRRVVALKIMNNAETKSIQRFMLESTALSTLDHPNIVKFYEFGHNPRPHIAMEYLEGITLENYIQTRNISGTSLLDIMEKICLALQHAHQKNILHRDIKPCNIILTGDEVKVMDLGLAKLTDNQVNLVRSSEFEGAIHYMSPEQIQGTTNRTSDIYALGATFYECLTYRPVFQGNSNVSILAQIAKKDPIPPRELNPDISPYMEAICLKCLAKKPQKRYRSFGELAQEFKNFKMQRAIIAKQYTSFDRINRTVAQNKVISILLTTVFCISIVFSAVIFSTLVETERQKNAAILAKNNAEKREKQLQQFNTAILQSLNYLSQSKHKNVFLDKKFTGPISKIFARFQKAHEKKELREHTQPMIRQLQKYIK</sequence>
<proteinExistence type="inferred from homology"/>
<evidence type="ECO:0000313" key="10">
    <source>
        <dbReference type="EMBL" id="BBM84604.1"/>
    </source>
</evidence>
<dbReference type="InterPro" id="IPR017441">
    <property type="entry name" value="Protein_kinase_ATP_BS"/>
</dbReference>
<dbReference type="EC" id="2.7.11.1" evidence="2"/>
<dbReference type="KEGG" id="uam:UABAM_02965"/>
<evidence type="ECO:0000256" key="6">
    <source>
        <dbReference type="ARBA" id="ARBA00022840"/>
    </source>
</evidence>
<evidence type="ECO:0000259" key="9">
    <source>
        <dbReference type="PROSITE" id="PS50011"/>
    </source>
</evidence>
<dbReference type="OrthoDB" id="258731at2"/>
<gene>
    <name evidence="10" type="ORF">UABAM_02965</name>
</gene>
<keyword evidence="3" id="KW-0808">Transferase</keyword>
<accession>A0A5S9F4L1</accession>
<dbReference type="SUPFAM" id="SSF56112">
    <property type="entry name" value="Protein kinase-like (PK-like)"/>
    <property type="match status" value="1"/>
</dbReference>
<keyword evidence="5 10" id="KW-0418">Kinase</keyword>
<keyword evidence="8" id="KW-0812">Transmembrane</keyword>
<evidence type="ECO:0000313" key="11">
    <source>
        <dbReference type="Proteomes" id="UP000326354"/>
    </source>
</evidence>
<dbReference type="PANTHER" id="PTHR43671:SF13">
    <property type="entry name" value="SERINE_THREONINE-PROTEIN KINASE NEK2"/>
    <property type="match status" value="1"/>
</dbReference>
<dbReference type="PROSITE" id="PS00108">
    <property type="entry name" value="PROTEIN_KINASE_ST"/>
    <property type="match status" value="1"/>
</dbReference>
<dbReference type="SMART" id="SM00220">
    <property type="entry name" value="S_TKc"/>
    <property type="match status" value="1"/>
</dbReference>
<dbReference type="PANTHER" id="PTHR43671">
    <property type="entry name" value="SERINE/THREONINE-PROTEIN KINASE NEK"/>
    <property type="match status" value="1"/>
</dbReference>
<feature type="transmembrane region" description="Helical" evidence="8">
    <location>
        <begin position="293"/>
        <end position="317"/>
    </location>
</feature>
<name>A0A5S9F4L1_UABAM</name>
<evidence type="ECO:0000256" key="4">
    <source>
        <dbReference type="ARBA" id="ARBA00022741"/>
    </source>
</evidence>
<organism evidence="10 11">
    <name type="scientific">Uabimicrobium amorphum</name>
    <dbReference type="NCBI Taxonomy" id="2596890"/>
    <lineage>
        <taxon>Bacteria</taxon>
        <taxon>Pseudomonadati</taxon>
        <taxon>Planctomycetota</taxon>
        <taxon>Candidatus Uabimicrobiia</taxon>
        <taxon>Candidatus Uabimicrobiales</taxon>
        <taxon>Candidatus Uabimicrobiaceae</taxon>
        <taxon>Candidatus Uabimicrobium</taxon>
    </lineage>
</organism>
<dbReference type="GO" id="GO:0005524">
    <property type="term" value="F:ATP binding"/>
    <property type="evidence" value="ECO:0007669"/>
    <property type="project" value="UniProtKB-UniRule"/>
</dbReference>
<dbReference type="Gene3D" id="1.10.510.10">
    <property type="entry name" value="Transferase(Phosphotransferase) domain 1"/>
    <property type="match status" value="1"/>
</dbReference>
<dbReference type="RefSeq" id="WP_151968748.1">
    <property type="nucleotide sequence ID" value="NZ_AP019860.1"/>
</dbReference>
<protein>
    <recommendedName>
        <fullName evidence="2">non-specific serine/threonine protein kinase</fullName>
        <ecNumber evidence="2">2.7.11.1</ecNumber>
    </recommendedName>
</protein>
<dbReference type="InterPro" id="IPR050660">
    <property type="entry name" value="NEK_Ser/Thr_kinase"/>
</dbReference>
<keyword evidence="10" id="KW-0723">Serine/threonine-protein kinase</keyword>
<dbReference type="GO" id="GO:0004674">
    <property type="term" value="F:protein serine/threonine kinase activity"/>
    <property type="evidence" value="ECO:0007669"/>
    <property type="project" value="UniProtKB-KW"/>
</dbReference>
<evidence type="ECO:0000256" key="5">
    <source>
        <dbReference type="ARBA" id="ARBA00022777"/>
    </source>
</evidence>
<dbReference type="Gene3D" id="3.30.200.20">
    <property type="entry name" value="Phosphorylase Kinase, domain 1"/>
    <property type="match status" value="1"/>
</dbReference>